<comment type="caution">
    <text evidence="1">The sequence shown here is derived from an EMBL/GenBank/DDBJ whole genome shotgun (WGS) entry which is preliminary data.</text>
</comment>
<dbReference type="KEGG" id="fpu:FPSE_10069"/>
<dbReference type="HOGENOM" id="CLU_160836_0_0_1"/>
<dbReference type="GeneID" id="20368686"/>
<evidence type="ECO:0000313" key="2">
    <source>
        <dbReference type="Proteomes" id="UP000007978"/>
    </source>
</evidence>
<sequence>MSNNTKVVDGVVVTNTDVAPPRDWTNVYDEIGGDMRWNDDLDDMVRDRGIDGNVKPLYGTCSYMGEALYLMEVGDQSFVLWNALDDSIYRVNGNISLENIVASLDEGGLSGLDLEEL</sequence>
<reference evidence="1 2" key="1">
    <citation type="journal article" date="2012" name="PLoS Pathog.">
        <title>Comparative pathogenomics reveals horizontally acquired novel virulence genes in fungi infecting cereal hosts.</title>
        <authorList>
            <person name="Gardiner D.M."/>
            <person name="McDonald M.C."/>
            <person name="Covarelli L."/>
            <person name="Solomon P.S."/>
            <person name="Rusu A.G."/>
            <person name="Marshall M."/>
            <person name="Kazan K."/>
            <person name="Chakraborty S."/>
            <person name="McDonald B.A."/>
            <person name="Manners J.M."/>
        </authorList>
    </citation>
    <scope>NUCLEOTIDE SEQUENCE [LARGE SCALE GENOMIC DNA]</scope>
    <source>
        <strain evidence="1 2">CS3096</strain>
    </source>
</reference>
<dbReference type="EMBL" id="AFNW01000328">
    <property type="protein sequence ID" value="EKJ69753.1"/>
    <property type="molecule type" value="Genomic_DNA"/>
</dbReference>
<name>K3VBR7_FUSPC</name>
<evidence type="ECO:0000313" key="1">
    <source>
        <dbReference type="EMBL" id="EKJ69753.1"/>
    </source>
</evidence>
<dbReference type="OrthoDB" id="4978070at2759"/>
<organism evidence="1 2">
    <name type="scientific">Fusarium pseudograminearum (strain CS3096)</name>
    <name type="common">Wheat and barley crown-rot fungus</name>
    <dbReference type="NCBI Taxonomy" id="1028729"/>
    <lineage>
        <taxon>Eukaryota</taxon>
        <taxon>Fungi</taxon>
        <taxon>Dikarya</taxon>
        <taxon>Ascomycota</taxon>
        <taxon>Pezizomycotina</taxon>
        <taxon>Sordariomycetes</taxon>
        <taxon>Hypocreomycetidae</taxon>
        <taxon>Hypocreales</taxon>
        <taxon>Nectriaceae</taxon>
        <taxon>Fusarium</taxon>
    </lineage>
</organism>
<proteinExistence type="predicted"/>
<keyword evidence="2" id="KW-1185">Reference proteome</keyword>
<dbReference type="Proteomes" id="UP000007978">
    <property type="component" value="Chromosome 1"/>
</dbReference>
<dbReference type="AlphaFoldDB" id="K3VBR7"/>
<dbReference type="eggNOG" id="ENOG502RM16">
    <property type="taxonomic scope" value="Eukaryota"/>
</dbReference>
<dbReference type="RefSeq" id="XP_009261461.1">
    <property type="nucleotide sequence ID" value="XM_009263186.1"/>
</dbReference>
<accession>K3VBR7</accession>
<protein>
    <submittedName>
        <fullName evidence="1">Uncharacterized protein</fullName>
    </submittedName>
</protein>
<gene>
    <name evidence="1" type="ORF">FPSE_10069</name>
</gene>